<dbReference type="AlphaFoldDB" id="A0A974GXR3"/>
<comment type="similarity">
    <text evidence="1">Belongs to the BlaI transcriptional regulatory family.</text>
</comment>
<dbReference type="PIRSF" id="PIRSF019455">
    <property type="entry name" value="CopR_AtkY"/>
    <property type="match status" value="1"/>
</dbReference>
<organism evidence="5 6">
    <name type="scientific">Sedimentibacter hydroxybenzoicus DSM 7310</name>
    <dbReference type="NCBI Taxonomy" id="1123245"/>
    <lineage>
        <taxon>Bacteria</taxon>
        <taxon>Bacillati</taxon>
        <taxon>Bacillota</taxon>
        <taxon>Tissierellia</taxon>
        <taxon>Sedimentibacter</taxon>
    </lineage>
</organism>
<keyword evidence="2" id="KW-0805">Transcription regulation</keyword>
<reference evidence="5" key="1">
    <citation type="submission" date="2020-07" db="EMBL/GenBank/DDBJ databases">
        <title>Genomic analysis of a strain of Sedimentibacter Hydroxybenzoicus DSM7310.</title>
        <authorList>
            <person name="Ma S."/>
        </authorList>
    </citation>
    <scope>NUCLEOTIDE SEQUENCE</scope>
    <source>
        <strain evidence="5">DSM 7310</strain>
    </source>
</reference>
<dbReference type="InterPro" id="IPR005650">
    <property type="entry name" value="BlaI_family"/>
</dbReference>
<dbReference type="RefSeq" id="WP_179239595.1">
    <property type="nucleotide sequence ID" value="NZ_JACBNQ010000031.1"/>
</dbReference>
<evidence type="ECO:0000256" key="2">
    <source>
        <dbReference type="ARBA" id="ARBA00023015"/>
    </source>
</evidence>
<keyword evidence="6" id="KW-1185">Reference proteome</keyword>
<comment type="caution">
    <text evidence="5">The sequence shown here is derived from an EMBL/GenBank/DDBJ whole genome shotgun (WGS) entry which is preliminary data.</text>
</comment>
<evidence type="ECO:0000256" key="1">
    <source>
        <dbReference type="ARBA" id="ARBA00011046"/>
    </source>
</evidence>
<dbReference type="Proteomes" id="UP000611629">
    <property type="component" value="Unassembled WGS sequence"/>
</dbReference>
<name>A0A974GXR3_SEDHY</name>
<evidence type="ECO:0000313" key="5">
    <source>
        <dbReference type="EMBL" id="NYB75877.1"/>
    </source>
</evidence>
<dbReference type="Gene3D" id="1.10.4040.10">
    <property type="entry name" value="Penicillinase repressor domain"/>
    <property type="match status" value="1"/>
</dbReference>
<dbReference type="GO" id="GO:0045892">
    <property type="term" value="P:negative regulation of DNA-templated transcription"/>
    <property type="evidence" value="ECO:0007669"/>
    <property type="project" value="InterPro"/>
</dbReference>
<dbReference type="InterPro" id="IPR036390">
    <property type="entry name" value="WH_DNA-bd_sf"/>
</dbReference>
<sequence length="127" mass="14846">MNKKIDRLPDAEIEVMKVIWNNETPIATVKIKEILDNKRIWNLSALQTILSRLVKRGFLSTEKQGKNRYYNFLISEDEYLSVINKSFLERLNDNSIKKFVLSLCNSNSISEEELIEIKKIIEDKVGK</sequence>
<evidence type="ECO:0000256" key="3">
    <source>
        <dbReference type="ARBA" id="ARBA00023125"/>
    </source>
</evidence>
<gene>
    <name evidence="5" type="ORF">HZF24_17140</name>
</gene>
<evidence type="ECO:0000313" key="6">
    <source>
        <dbReference type="Proteomes" id="UP000611629"/>
    </source>
</evidence>
<protein>
    <submittedName>
        <fullName evidence="5">BlaI/MecI/CopY family transcriptional regulator</fullName>
    </submittedName>
</protein>
<dbReference type="GO" id="GO:0003677">
    <property type="term" value="F:DNA binding"/>
    <property type="evidence" value="ECO:0007669"/>
    <property type="project" value="UniProtKB-KW"/>
</dbReference>
<keyword evidence="3" id="KW-0238">DNA-binding</keyword>
<dbReference type="InterPro" id="IPR036388">
    <property type="entry name" value="WH-like_DNA-bd_sf"/>
</dbReference>
<dbReference type="SUPFAM" id="SSF46785">
    <property type="entry name" value="Winged helix' DNA-binding domain"/>
    <property type="match status" value="1"/>
</dbReference>
<accession>A0A974GXR3</accession>
<dbReference type="Gene3D" id="1.10.10.10">
    <property type="entry name" value="Winged helix-like DNA-binding domain superfamily/Winged helix DNA-binding domain"/>
    <property type="match status" value="1"/>
</dbReference>
<dbReference type="EMBL" id="JACBNQ010000031">
    <property type="protein sequence ID" value="NYB75877.1"/>
    <property type="molecule type" value="Genomic_DNA"/>
</dbReference>
<evidence type="ECO:0000256" key="4">
    <source>
        <dbReference type="ARBA" id="ARBA00023163"/>
    </source>
</evidence>
<proteinExistence type="inferred from homology"/>
<dbReference type="Pfam" id="PF03965">
    <property type="entry name" value="Penicillinase_R"/>
    <property type="match status" value="1"/>
</dbReference>
<keyword evidence="4" id="KW-0804">Transcription</keyword>